<dbReference type="EMBL" id="JQDR03008694">
    <property type="protein sequence ID" value="KAA0196821.1"/>
    <property type="molecule type" value="Genomic_DNA"/>
</dbReference>
<organism evidence="4">
    <name type="scientific">Hyalella azteca</name>
    <name type="common">Amphipod</name>
    <dbReference type="NCBI Taxonomy" id="294128"/>
    <lineage>
        <taxon>Eukaryota</taxon>
        <taxon>Metazoa</taxon>
        <taxon>Ecdysozoa</taxon>
        <taxon>Arthropoda</taxon>
        <taxon>Crustacea</taxon>
        <taxon>Multicrustacea</taxon>
        <taxon>Malacostraca</taxon>
        <taxon>Eumalacostraca</taxon>
        <taxon>Peracarida</taxon>
        <taxon>Amphipoda</taxon>
        <taxon>Senticaudata</taxon>
        <taxon>Talitrida</taxon>
        <taxon>Talitroidea</taxon>
        <taxon>Hyalellidae</taxon>
        <taxon>Hyalella</taxon>
    </lineage>
</organism>
<dbReference type="CDD" id="cd18793">
    <property type="entry name" value="SF2_C_SNF"/>
    <property type="match status" value="1"/>
</dbReference>
<dbReference type="GO" id="GO:0003677">
    <property type="term" value="F:DNA binding"/>
    <property type="evidence" value="ECO:0007669"/>
    <property type="project" value="TreeGrafter"/>
</dbReference>
<dbReference type="PANTHER" id="PTHR45623:SF49">
    <property type="entry name" value="SWI_SNF-RELATED MATRIX-ASSOCIATED ACTIN-DEPENDENT REGULATOR OF CHROMATIN SUBFAMILY A MEMBER 5"/>
    <property type="match status" value="1"/>
</dbReference>
<reference evidence="4" key="1">
    <citation type="submission" date="2014-08" db="EMBL/GenBank/DDBJ databases">
        <authorList>
            <person name="Murali S."/>
            <person name="Richards S."/>
            <person name="Bandaranaike D."/>
            <person name="Bellair M."/>
            <person name="Blankenburg K."/>
            <person name="Chao H."/>
            <person name="Dinh H."/>
            <person name="Doddapaneni H."/>
            <person name="Dugan-Rocha S."/>
            <person name="Elkadiri S."/>
            <person name="Gnanaolivu R."/>
            <person name="Hughes D."/>
            <person name="Lee S."/>
            <person name="Li M."/>
            <person name="Ming W."/>
            <person name="Munidasa M."/>
            <person name="Muniz J."/>
            <person name="Nguyen L."/>
            <person name="Osuji N."/>
            <person name="Pu L.-L."/>
            <person name="Puazo M."/>
            <person name="Skinner E."/>
            <person name="Qu C."/>
            <person name="Quiroz J."/>
            <person name="Raj R."/>
            <person name="Weissenberger G."/>
            <person name="Xin Y."/>
            <person name="Zou X."/>
            <person name="Han Y."/>
            <person name="Worley K."/>
            <person name="Muzny D."/>
            <person name="Gibbs R."/>
        </authorList>
    </citation>
    <scope>NUCLEOTIDE SEQUENCE</scope>
    <source>
        <strain evidence="4">HAZT.00-mixed</strain>
        <tissue evidence="4">Whole organism</tissue>
    </source>
</reference>
<keyword evidence="2" id="KW-0539">Nucleus</keyword>
<comment type="caution">
    <text evidence="4">The sequence shown here is derived from an EMBL/GenBank/DDBJ whole genome shotgun (WGS) entry which is preliminary data.</text>
</comment>
<reference evidence="4" key="2">
    <citation type="journal article" date="2018" name="Environ. Sci. Technol.">
        <title>The Toxicogenome of Hyalella azteca: A Model for Sediment Ecotoxicology and Evolutionary Toxicology.</title>
        <authorList>
            <person name="Poynton H.C."/>
            <person name="Hasenbein S."/>
            <person name="Benoit J.B."/>
            <person name="Sepulveda M.S."/>
            <person name="Poelchau M.F."/>
            <person name="Hughes D.S.T."/>
            <person name="Murali S.C."/>
            <person name="Chen S."/>
            <person name="Glastad K.M."/>
            <person name="Goodisman M.A.D."/>
            <person name="Werren J.H."/>
            <person name="Vineis J.H."/>
            <person name="Bowen J.L."/>
            <person name="Friedrich M."/>
            <person name="Jones J."/>
            <person name="Robertson H.M."/>
            <person name="Feyereisen R."/>
            <person name="Mechler-Hickson A."/>
            <person name="Mathers N."/>
            <person name="Lee C.E."/>
            <person name="Colbourne J.K."/>
            <person name="Biales A."/>
            <person name="Johnston J.S."/>
            <person name="Wellborn G.A."/>
            <person name="Rosendale A.J."/>
            <person name="Cridge A.G."/>
            <person name="Munoz-Torres M.C."/>
            <person name="Bain P.A."/>
            <person name="Manny A.R."/>
            <person name="Major K.M."/>
            <person name="Lambert F.N."/>
            <person name="Vulpe C.D."/>
            <person name="Tuck P."/>
            <person name="Blalock B.J."/>
            <person name="Lin Y.Y."/>
            <person name="Smith M.E."/>
            <person name="Ochoa-Acuna H."/>
            <person name="Chen M.M."/>
            <person name="Childers C.P."/>
            <person name="Qu J."/>
            <person name="Dugan S."/>
            <person name="Lee S.L."/>
            <person name="Chao H."/>
            <person name="Dinh H."/>
            <person name="Han Y."/>
            <person name="Doddapaneni H."/>
            <person name="Worley K.C."/>
            <person name="Muzny D.M."/>
            <person name="Gibbs R.A."/>
            <person name="Richards S."/>
        </authorList>
    </citation>
    <scope>NUCLEOTIDE SEQUENCE</scope>
    <source>
        <strain evidence="4">HAZT.00-mixed</strain>
        <tissue evidence="4">Whole organism</tissue>
    </source>
</reference>
<protein>
    <recommendedName>
        <fullName evidence="3">Helicase C-terminal domain-containing protein</fullName>
    </recommendedName>
</protein>
<accession>A0A6A0H2A3</accession>
<dbReference type="AlphaFoldDB" id="A0A6A0H2A3"/>
<dbReference type="Proteomes" id="UP000711488">
    <property type="component" value="Unassembled WGS sequence"/>
</dbReference>
<dbReference type="GO" id="GO:0003682">
    <property type="term" value="F:chromatin binding"/>
    <property type="evidence" value="ECO:0007669"/>
    <property type="project" value="TreeGrafter"/>
</dbReference>
<name>A0A6A0H2A3_HYAAZ</name>
<proteinExistence type="predicted"/>
<dbReference type="GO" id="GO:0005634">
    <property type="term" value="C:nucleus"/>
    <property type="evidence" value="ECO:0007669"/>
    <property type="project" value="TreeGrafter"/>
</dbReference>
<dbReference type="GO" id="GO:0140658">
    <property type="term" value="F:ATP-dependent chromatin remodeler activity"/>
    <property type="evidence" value="ECO:0007669"/>
    <property type="project" value="TreeGrafter"/>
</dbReference>
<evidence type="ECO:0000313" key="4">
    <source>
        <dbReference type="EMBL" id="KAA0196821.1"/>
    </source>
</evidence>
<keyword evidence="1" id="KW-0378">Hydrolase</keyword>
<feature type="domain" description="Helicase C-terminal" evidence="3">
    <location>
        <begin position="8"/>
        <end position="71"/>
    </location>
</feature>
<evidence type="ECO:0000256" key="1">
    <source>
        <dbReference type="ARBA" id="ARBA00022801"/>
    </source>
</evidence>
<dbReference type="OrthoDB" id="5857104at2759"/>
<evidence type="ECO:0000256" key="2">
    <source>
        <dbReference type="ARBA" id="ARBA00023242"/>
    </source>
</evidence>
<dbReference type="InterPro" id="IPR001650">
    <property type="entry name" value="Helicase_C-like"/>
</dbReference>
<dbReference type="GO" id="GO:0042393">
    <property type="term" value="F:histone binding"/>
    <property type="evidence" value="ECO:0007669"/>
    <property type="project" value="TreeGrafter"/>
</dbReference>
<dbReference type="Pfam" id="PF00271">
    <property type="entry name" value="Helicase_C"/>
    <property type="match status" value="1"/>
</dbReference>
<dbReference type="Gene3D" id="3.40.50.300">
    <property type="entry name" value="P-loop containing nucleotide triphosphate hydrolases"/>
    <property type="match status" value="1"/>
</dbReference>
<evidence type="ECO:0000259" key="3">
    <source>
        <dbReference type="Pfam" id="PF00271"/>
    </source>
</evidence>
<reference evidence="4" key="3">
    <citation type="submission" date="2019-06" db="EMBL/GenBank/DDBJ databases">
        <authorList>
            <person name="Poynton C."/>
            <person name="Hasenbein S."/>
            <person name="Benoit J.B."/>
            <person name="Sepulveda M.S."/>
            <person name="Poelchau M.F."/>
            <person name="Murali S.C."/>
            <person name="Chen S."/>
            <person name="Glastad K.M."/>
            <person name="Werren J.H."/>
            <person name="Vineis J.H."/>
            <person name="Bowen J.L."/>
            <person name="Friedrich M."/>
            <person name="Jones J."/>
            <person name="Robertson H.M."/>
            <person name="Feyereisen R."/>
            <person name="Mechler-Hickson A."/>
            <person name="Mathers N."/>
            <person name="Lee C.E."/>
            <person name="Colbourne J.K."/>
            <person name="Biales A."/>
            <person name="Johnston J.S."/>
            <person name="Wellborn G.A."/>
            <person name="Rosendale A.J."/>
            <person name="Cridge A.G."/>
            <person name="Munoz-Torres M.C."/>
            <person name="Bain P.A."/>
            <person name="Manny A.R."/>
            <person name="Major K.M."/>
            <person name="Lambert F.N."/>
            <person name="Vulpe C.D."/>
            <person name="Tuck P."/>
            <person name="Blalock B.J."/>
            <person name="Lin Y.-Y."/>
            <person name="Smith M.E."/>
            <person name="Ochoa-Acuna H."/>
            <person name="Chen M.-J.M."/>
            <person name="Childers C.P."/>
            <person name="Qu J."/>
            <person name="Dugan S."/>
            <person name="Lee S.L."/>
            <person name="Chao H."/>
            <person name="Dinh H."/>
            <person name="Han Y."/>
            <person name="Doddapaneni H."/>
            <person name="Worley K.C."/>
            <person name="Muzny D.M."/>
            <person name="Gibbs R.A."/>
            <person name="Richards S."/>
        </authorList>
    </citation>
    <scope>NUCLEOTIDE SEQUENCE</scope>
    <source>
        <strain evidence="4">HAZT.00-mixed</strain>
        <tissue evidence="4">Whole organism</tissue>
    </source>
</reference>
<dbReference type="PANTHER" id="PTHR45623">
    <property type="entry name" value="CHROMODOMAIN-HELICASE-DNA-BINDING PROTEIN 3-RELATED-RELATED"/>
    <property type="match status" value="1"/>
</dbReference>
<dbReference type="SUPFAM" id="SSF52540">
    <property type="entry name" value="P-loop containing nucleoside triphosphate hydrolases"/>
    <property type="match status" value="1"/>
</dbReference>
<gene>
    <name evidence="4" type="ORF">HAZT_HAZT008086</name>
</gene>
<dbReference type="GO" id="GO:0000785">
    <property type="term" value="C:chromatin"/>
    <property type="evidence" value="ECO:0007669"/>
    <property type="project" value="TreeGrafter"/>
</dbReference>
<sequence length="74" mass="8638">MVVENSGKMVVLDKLLPKMQAMGSRVLIFSQMTRMLDILEDYAHWRGYSYCRIDGSTPHEDRQRQIDEYNAPDS</sequence>
<dbReference type="GO" id="GO:0016887">
    <property type="term" value="F:ATP hydrolysis activity"/>
    <property type="evidence" value="ECO:0007669"/>
    <property type="project" value="TreeGrafter"/>
</dbReference>
<dbReference type="InterPro" id="IPR027417">
    <property type="entry name" value="P-loop_NTPase"/>
</dbReference>
<dbReference type="GO" id="GO:0034728">
    <property type="term" value="P:nucleosome organization"/>
    <property type="evidence" value="ECO:0007669"/>
    <property type="project" value="TreeGrafter"/>
</dbReference>
<dbReference type="InterPro" id="IPR049730">
    <property type="entry name" value="SNF2/RAD54-like_C"/>
</dbReference>